<evidence type="ECO:0000313" key="8">
    <source>
        <dbReference type="EMBL" id="EPS69420.1"/>
    </source>
</evidence>
<evidence type="ECO:0000256" key="5">
    <source>
        <dbReference type="ARBA" id="ARBA00022729"/>
    </source>
</evidence>
<sequence length="58" mass="6689">RRRLLVGPGSRPPRCVSKCGRCEPCRPTHVAVPPRMWVTAEYYPEAWRCTCGDRLYTP</sequence>
<comment type="subcellular location">
    <subcellularLocation>
        <location evidence="1 7">Secreted</location>
    </subcellularLocation>
</comment>
<dbReference type="PANTHER" id="PTHR33109">
    <property type="entry name" value="EPIDERMAL PATTERNING FACTOR-LIKE PROTEIN 4"/>
    <property type="match status" value="1"/>
</dbReference>
<dbReference type="Pfam" id="PF17181">
    <property type="entry name" value="EPF"/>
    <property type="match status" value="1"/>
</dbReference>
<accession>S8CRK5</accession>
<keyword evidence="9" id="KW-1185">Reference proteome</keyword>
<name>S8CRK5_9LAMI</name>
<evidence type="ECO:0000256" key="4">
    <source>
        <dbReference type="ARBA" id="ARBA00022525"/>
    </source>
</evidence>
<dbReference type="InterPro" id="IPR039455">
    <property type="entry name" value="EPFL"/>
</dbReference>
<keyword evidence="3 7" id="KW-0217">Developmental protein</keyword>
<dbReference type="EMBL" id="AUSU01002129">
    <property type="protein sequence ID" value="EPS69420.1"/>
    <property type="molecule type" value="Genomic_DNA"/>
</dbReference>
<comment type="similarity">
    <text evidence="2 7">Belongs to the plant cysteine rich small secretory peptide family. Epidermal patterning factor subfamily.</text>
</comment>
<comment type="caution">
    <text evidence="8">The sequence shown here is derived from an EMBL/GenBank/DDBJ whole genome shotgun (WGS) entry which is preliminary data.</text>
</comment>
<evidence type="ECO:0000256" key="3">
    <source>
        <dbReference type="ARBA" id="ARBA00022473"/>
    </source>
</evidence>
<proteinExistence type="inferred from homology"/>
<dbReference type="GO" id="GO:0010052">
    <property type="term" value="P:guard cell differentiation"/>
    <property type="evidence" value="ECO:0007669"/>
    <property type="project" value="UniProtKB-UniRule"/>
</dbReference>
<dbReference type="GO" id="GO:0005576">
    <property type="term" value="C:extracellular region"/>
    <property type="evidence" value="ECO:0007669"/>
    <property type="project" value="UniProtKB-SubCell"/>
</dbReference>
<comment type="function">
    <text evidence="7">Controls stomatal patterning.</text>
</comment>
<dbReference type="OrthoDB" id="1937916at2759"/>
<evidence type="ECO:0000313" key="9">
    <source>
        <dbReference type="Proteomes" id="UP000015453"/>
    </source>
</evidence>
<keyword evidence="4 7" id="KW-0964">Secreted</keyword>
<feature type="non-terminal residue" evidence="8">
    <location>
        <position position="1"/>
    </location>
</feature>
<protein>
    <recommendedName>
        <fullName evidence="7">Epidermal patterning factor-like protein</fullName>
    </recommendedName>
</protein>
<reference evidence="8 9" key="1">
    <citation type="journal article" date="2013" name="BMC Genomics">
        <title>The miniature genome of a carnivorous plant Genlisea aurea contains a low number of genes and short non-coding sequences.</title>
        <authorList>
            <person name="Leushkin E.V."/>
            <person name="Sutormin R.A."/>
            <person name="Nabieva E.R."/>
            <person name="Penin A.A."/>
            <person name="Kondrashov A.S."/>
            <person name="Logacheva M.D."/>
        </authorList>
    </citation>
    <scope>NUCLEOTIDE SEQUENCE [LARGE SCALE GENOMIC DNA]</scope>
</reference>
<evidence type="ECO:0000256" key="1">
    <source>
        <dbReference type="ARBA" id="ARBA00004613"/>
    </source>
</evidence>
<organism evidence="8 9">
    <name type="scientific">Genlisea aurea</name>
    <dbReference type="NCBI Taxonomy" id="192259"/>
    <lineage>
        <taxon>Eukaryota</taxon>
        <taxon>Viridiplantae</taxon>
        <taxon>Streptophyta</taxon>
        <taxon>Embryophyta</taxon>
        <taxon>Tracheophyta</taxon>
        <taxon>Spermatophyta</taxon>
        <taxon>Magnoliopsida</taxon>
        <taxon>eudicotyledons</taxon>
        <taxon>Gunneridae</taxon>
        <taxon>Pentapetalae</taxon>
        <taxon>asterids</taxon>
        <taxon>lamiids</taxon>
        <taxon>Lamiales</taxon>
        <taxon>Lentibulariaceae</taxon>
        <taxon>Genlisea</taxon>
    </lineage>
</organism>
<evidence type="ECO:0000256" key="6">
    <source>
        <dbReference type="ARBA" id="ARBA00023157"/>
    </source>
</evidence>
<gene>
    <name evidence="8" type="ORF">M569_05350</name>
</gene>
<dbReference type="Proteomes" id="UP000015453">
    <property type="component" value="Unassembled WGS sequence"/>
</dbReference>
<dbReference type="PANTHER" id="PTHR33109:SF4">
    <property type="entry name" value="EPIDERMAL PATTERNING FACTOR-LIKE PROTEIN 6"/>
    <property type="match status" value="1"/>
</dbReference>
<evidence type="ECO:0000256" key="2">
    <source>
        <dbReference type="ARBA" id="ARBA00008127"/>
    </source>
</evidence>
<evidence type="ECO:0000256" key="7">
    <source>
        <dbReference type="RuleBase" id="RU367102"/>
    </source>
</evidence>
<keyword evidence="5" id="KW-0732">Signal</keyword>
<dbReference type="AlphaFoldDB" id="S8CRK5"/>
<keyword evidence="6" id="KW-1015">Disulfide bond</keyword>